<keyword evidence="2" id="KW-1185">Reference proteome</keyword>
<protein>
    <submittedName>
        <fullName evidence="1">Uncharacterized protein</fullName>
    </submittedName>
</protein>
<name>A0ACC2JXN5_9PEZI</name>
<reference evidence="1" key="1">
    <citation type="submission" date="2022-12" db="EMBL/GenBank/DDBJ databases">
        <title>Genome Sequence of Lasiodiplodia mahajangana.</title>
        <authorList>
            <person name="Buettner E."/>
        </authorList>
    </citation>
    <scope>NUCLEOTIDE SEQUENCE</scope>
    <source>
        <strain evidence="1">VT137</strain>
    </source>
</reference>
<dbReference type="Proteomes" id="UP001153332">
    <property type="component" value="Unassembled WGS sequence"/>
</dbReference>
<sequence length="250" mass="28747">MNPYEANPDKIPSTDRFADVPLNGRYFPQPTDFRPEEKHINSATSESLEYWSTVLTQCAELTRLYESDEGGRDVFALGSVIVKSSHLKINERDVFVQERIPGIGLDVAWQYISELQKASCKEQARQMLQKLRTITPPREINGRSYVVPDPEPVEHRGIQEIEKEIIFADNGNDTDISFMDNDVTKSNIIVDDDRIVGLVDWEMAGFFGWKTASTIHVQIRTPKRENFAVLDLAEEMLYNILFWNDLYDVK</sequence>
<dbReference type="EMBL" id="JAPUUL010000168">
    <property type="protein sequence ID" value="KAJ8132175.1"/>
    <property type="molecule type" value="Genomic_DNA"/>
</dbReference>
<proteinExistence type="predicted"/>
<evidence type="ECO:0000313" key="1">
    <source>
        <dbReference type="EMBL" id="KAJ8132175.1"/>
    </source>
</evidence>
<organism evidence="1 2">
    <name type="scientific">Lasiodiplodia mahajangana</name>
    <dbReference type="NCBI Taxonomy" id="1108764"/>
    <lineage>
        <taxon>Eukaryota</taxon>
        <taxon>Fungi</taxon>
        <taxon>Dikarya</taxon>
        <taxon>Ascomycota</taxon>
        <taxon>Pezizomycotina</taxon>
        <taxon>Dothideomycetes</taxon>
        <taxon>Dothideomycetes incertae sedis</taxon>
        <taxon>Botryosphaeriales</taxon>
        <taxon>Botryosphaeriaceae</taxon>
        <taxon>Lasiodiplodia</taxon>
    </lineage>
</organism>
<gene>
    <name evidence="1" type="ORF">O1611_g1447</name>
</gene>
<evidence type="ECO:0000313" key="2">
    <source>
        <dbReference type="Proteomes" id="UP001153332"/>
    </source>
</evidence>
<accession>A0ACC2JXN5</accession>
<comment type="caution">
    <text evidence="1">The sequence shown here is derived from an EMBL/GenBank/DDBJ whole genome shotgun (WGS) entry which is preliminary data.</text>
</comment>